<sequence>MSFLVGVKEAGNILGWDRRKVSTYHLRGVLPKPVVDLSSGPIWFRNQIEYFKIHRELHVTTYYIKNKKVYECRQNSPLLETRYSPDEVKKKGNIVFLEEDIAQIKKAVTEKSSMVQFFSFELIRFLVEVGILEPVIFDEYLIQCPYEKMNLAKKGMDEPTC</sequence>
<accession>A0ABU6MFM8</accession>
<organism evidence="1 2">
    <name type="scientific">Heyndrickxia acidicola</name>
    <dbReference type="NCBI Taxonomy" id="209389"/>
    <lineage>
        <taxon>Bacteria</taxon>
        <taxon>Bacillati</taxon>
        <taxon>Bacillota</taxon>
        <taxon>Bacilli</taxon>
        <taxon>Bacillales</taxon>
        <taxon>Bacillaceae</taxon>
        <taxon>Heyndrickxia</taxon>
    </lineage>
</organism>
<gene>
    <name evidence="1" type="ORF">P4T90_10480</name>
</gene>
<comment type="caution">
    <text evidence="1">The sequence shown here is derived from an EMBL/GenBank/DDBJ whole genome shotgun (WGS) entry which is preliminary data.</text>
</comment>
<evidence type="ECO:0000313" key="2">
    <source>
        <dbReference type="Proteomes" id="UP001341444"/>
    </source>
</evidence>
<dbReference type="RefSeq" id="WP_066271074.1">
    <property type="nucleotide sequence ID" value="NZ_JARMAB010000013.1"/>
</dbReference>
<keyword evidence="2" id="KW-1185">Reference proteome</keyword>
<dbReference type="Proteomes" id="UP001341444">
    <property type="component" value="Unassembled WGS sequence"/>
</dbReference>
<evidence type="ECO:0000313" key="1">
    <source>
        <dbReference type="EMBL" id="MED1203502.1"/>
    </source>
</evidence>
<reference evidence="1 2" key="1">
    <citation type="submission" date="2023-03" db="EMBL/GenBank/DDBJ databases">
        <title>Bacillus Genome Sequencing.</title>
        <authorList>
            <person name="Dunlap C."/>
        </authorList>
    </citation>
    <scope>NUCLEOTIDE SEQUENCE [LARGE SCALE GENOMIC DNA]</scope>
    <source>
        <strain evidence="1 2">B-23453</strain>
    </source>
</reference>
<dbReference type="EMBL" id="JARMAB010000013">
    <property type="protein sequence ID" value="MED1203502.1"/>
    <property type="molecule type" value="Genomic_DNA"/>
</dbReference>
<proteinExistence type="predicted"/>
<name>A0ABU6MFM8_9BACI</name>
<protein>
    <submittedName>
        <fullName evidence="1">Uncharacterized protein</fullName>
    </submittedName>
</protein>